<name>A0ABX5M6N9_9PROT</name>
<evidence type="ECO:0000313" key="2">
    <source>
        <dbReference type="Proteomes" id="UP000247780"/>
    </source>
</evidence>
<evidence type="ECO:0000313" key="1">
    <source>
        <dbReference type="EMBL" id="PXV79738.1"/>
    </source>
</evidence>
<dbReference type="EMBL" id="QICQ01000021">
    <property type="protein sequence ID" value="PXV79738.1"/>
    <property type="molecule type" value="Genomic_DNA"/>
</dbReference>
<gene>
    <name evidence="1" type="ORF">C8R14_1211</name>
</gene>
<sequence>MDGTLIQNEVILGVDTHLDTHVGVVINHQGKVIGKRTYRALLQQLEARMVDWCPLSNKRRCHSGCASLYGVLQLTQIAYHFGKYDSAGV</sequence>
<accession>A0ABX5M6N9</accession>
<reference evidence="1 2" key="1">
    <citation type="submission" date="2018-04" db="EMBL/GenBank/DDBJ databases">
        <title>Active sludge and wastewater microbial communities from Klosterneuburg, Austria.</title>
        <authorList>
            <person name="Wagner M."/>
        </authorList>
    </citation>
    <scope>NUCLEOTIDE SEQUENCE [LARGE SCALE GENOMIC DNA]</scope>
    <source>
        <strain evidence="1 2">Nm 57</strain>
    </source>
</reference>
<comment type="caution">
    <text evidence="1">The sequence shown here is derived from an EMBL/GenBank/DDBJ whole genome shotgun (WGS) entry which is preliminary data.</text>
</comment>
<organism evidence="1 2">
    <name type="scientific">Nitrosomonas eutropha</name>
    <dbReference type="NCBI Taxonomy" id="916"/>
    <lineage>
        <taxon>Bacteria</taxon>
        <taxon>Pseudomonadati</taxon>
        <taxon>Pseudomonadota</taxon>
        <taxon>Betaproteobacteria</taxon>
        <taxon>Nitrosomonadales</taxon>
        <taxon>Nitrosomonadaceae</taxon>
        <taxon>Nitrosomonas</taxon>
    </lineage>
</organism>
<proteinExistence type="predicted"/>
<dbReference type="Proteomes" id="UP000247780">
    <property type="component" value="Unassembled WGS sequence"/>
</dbReference>
<protein>
    <recommendedName>
        <fullName evidence="3">Transposase</fullName>
    </recommendedName>
</protein>
<keyword evidence="2" id="KW-1185">Reference proteome</keyword>
<evidence type="ECO:0008006" key="3">
    <source>
        <dbReference type="Google" id="ProtNLM"/>
    </source>
</evidence>